<dbReference type="AlphaFoldDB" id="A0AA36IDD5"/>
<evidence type="ECO:0000313" key="1">
    <source>
        <dbReference type="EMBL" id="CAJ1385663.1"/>
    </source>
</evidence>
<sequence length="115" mass="12189">MGSGRCVAGKAGARASERCPADSELQGANSFEAGLRRAAALGTVEMADIWSGPDDAYYIVDRDAERVVQVRHGEAVEVSKGTIRLERPCAVAVEGPDRAVYVLDREGGNGKRAIQ</sequence>
<organism evidence="1 2">
    <name type="scientific">Effrenium voratum</name>
    <dbReference type="NCBI Taxonomy" id="2562239"/>
    <lineage>
        <taxon>Eukaryota</taxon>
        <taxon>Sar</taxon>
        <taxon>Alveolata</taxon>
        <taxon>Dinophyceae</taxon>
        <taxon>Suessiales</taxon>
        <taxon>Symbiodiniaceae</taxon>
        <taxon>Effrenium</taxon>
    </lineage>
</organism>
<feature type="non-terminal residue" evidence="1">
    <location>
        <position position="115"/>
    </location>
</feature>
<proteinExistence type="predicted"/>
<evidence type="ECO:0000313" key="2">
    <source>
        <dbReference type="Proteomes" id="UP001178507"/>
    </source>
</evidence>
<dbReference type="EMBL" id="CAUJNA010001266">
    <property type="protein sequence ID" value="CAJ1385663.1"/>
    <property type="molecule type" value="Genomic_DNA"/>
</dbReference>
<name>A0AA36IDD5_9DINO</name>
<reference evidence="1" key="1">
    <citation type="submission" date="2023-08" db="EMBL/GenBank/DDBJ databases">
        <authorList>
            <person name="Chen Y."/>
            <person name="Shah S."/>
            <person name="Dougan E. K."/>
            <person name="Thang M."/>
            <person name="Chan C."/>
        </authorList>
    </citation>
    <scope>NUCLEOTIDE SEQUENCE</scope>
</reference>
<dbReference type="Proteomes" id="UP001178507">
    <property type="component" value="Unassembled WGS sequence"/>
</dbReference>
<comment type="caution">
    <text evidence="1">The sequence shown here is derived from an EMBL/GenBank/DDBJ whole genome shotgun (WGS) entry which is preliminary data.</text>
</comment>
<protein>
    <submittedName>
        <fullName evidence="1">Uncharacterized protein</fullName>
    </submittedName>
</protein>
<keyword evidence="2" id="KW-1185">Reference proteome</keyword>
<accession>A0AA36IDD5</accession>
<gene>
    <name evidence="1" type="ORF">EVOR1521_LOCUS12220</name>
</gene>